<dbReference type="GO" id="GO:0008658">
    <property type="term" value="F:penicillin binding"/>
    <property type="evidence" value="ECO:0007669"/>
    <property type="project" value="InterPro"/>
</dbReference>
<dbReference type="GO" id="GO:0009252">
    <property type="term" value="P:peptidoglycan biosynthetic process"/>
    <property type="evidence" value="ECO:0007669"/>
    <property type="project" value="UniProtKB-UniPathway"/>
</dbReference>
<keyword evidence="12" id="KW-0573">Peptidoglycan synthesis</keyword>
<dbReference type="Proteomes" id="UP000217944">
    <property type="component" value="Unassembled WGS sequence"/>
</dbReference>
<evidence type="ECO:0000256" key="1">
    <source>
        <dbReference type="ARBA" id="ARBA00004236"/>
    </source>
</evidence>
<evidence type="ECO:0000256" key="4">
    <source>
        <dbReference type="ARBA" id="ARBA00007739"/>
    </source>
</evidence>
<dbReference type="Pfam" id="PF00905">
    <property type="entry name" value="Transpeptidase"/>
    <property type="match status" value="1"/>
</dbReference>
<accession>A0A292YIL6</accession>
<keyword evidence="18" id="KW-1133">Transmembrane helix</keyword>
<organism evidence="21 22">
    <name type="scientific">Lebetimonas natsushimae</name>
    <dbReference type="NCBI Taxonomy" id="1936991"/>
    <lineage>
        <taxon>Bacteria</taxon>
        <taxon>Pseudomonadati</taxon>
        <taxon>Campylobacterota</taxon>
        <taxon>Epsilonproteobacteria</taxon>
        <taxon>Nautiliales</taxon>
        <taxon>Nautiliaceae</taxon>
        <taxon>Lebetimonas</taxon>
    </lineage>
</organism>
<dbReference type="InterPro" id="IPR001460">
    <property type="entry name" value="PCN-bd_Tpept"/>
</dbReference>
<comment type="pathway">
    <text evidence="2">Cell wall biogenesis; peptidoglycan biosynthesis.</text>
</comment>
<dbReference type="GO" id="GO:0008955">
    <property type="term" value="F:peptidoglycan glycosyltransferase activity"/>
    <property type="evidence" value="ECO:0007669"/>
    <property type="project" value="UniProtKB-EC"/>
</dbReference>
<dbReference type="AlphaFoldDB" id="A0A292YIL6"/>
<dbReference type="GO" id="GO:0006508">
    <property type="term" value="P:proteolysis"/>
    <property type="evidence" value="ECO:0007669"/>
    <property type="project" value="UniProtKB-KW"/>
</dbReference>
<evidence type="ECO:0000256" key="5">
    <source>
        <dbReference type="ARBA" id="ARBA00022475"/>
    </source>
</evidence>
<dbReference type="NCBIfam" id="TIGR02074">
    <property type="entry name" value="PBP_1a_fam"/>
    <property type="match status" value="1"/>
</dbReference>
<name>A0A292YIL6_9BACT</name>
<dbReference type="GO" id="GO:0071555">
    <property type="term" value="P:cell wall organization"/>
    <property type="evidence" value="ECO:0007669"/>
    <property type="project" value="UniProtKB-KW"/>
</dbReference>
<dbReference type="PANTHER" id="PTHR32282">
    <property type="entry name" value="BINDING PROTEIN TRANSPEPTIDASE, PUTATIVE-RELATED"/>
    <property type="match status" value="1"/>
</dbReference>
<dbReference type="FunFam" id="1.10.3810.10:FF:000001">
    <property type="entry name" value="Penicillin-binding protein 1A"/>
    <property type="match status" value="1"/>
</dbReference>
<dbReference type="PANTHER" id="PTHR32282:SF11">
    <property type="entry name" value="PENICILLIN-BINDING PROTEIN 1B"/>
    <property type="match status" value="1"/>
</dbReference>
<comment type="caution">
    <text evidence="21">The sequence shown here is derived from an EMBL/GenBank/DDBJ whole genome shotgun (WGS) entry which is preliminary data.</text>
</comment>
<evidence type="ECO:0000256" key="14">
    <source>
        <dbReference type="ARBA" id="ARBA00023268"/>
    </source>
</evidence>
<comment type="similarity">
    <text evidence="3">In the C-terminal section; belongs to the transpeptidase family.</text>
</comment>
<evidence type="ECO:0000256" key="18">
    <source>
        <dbReference type="SAM" id="Phobius"/>
    </source>
</evidence>
<feature type="transmembrane region" description="Helical" evidence="18">
    <location>
        <begin position="7"/>
        <end position="28"/>
    </location>
</feature>
<keyword evidence="7" id="KW-0645">Protease</keyword>
<dbReference type="RefSeq" id="WP_096260159.1">
    <property type="nucleotide sequence ID" value="NZ_BDME01000007.1"/>
</dbReference>
<comment type="subcellular location">
    <subcellularLocation>
        <location evidence="1">Cell membrane</location>
    </subcellularLocation>
</comment>
<evidence type="ECO:0000256" key="3">
    <source>
        <dbReference type="ARBA" id="ARBA00007090"/>
    </source>
</evidence>
<evidence type="ECO:0000256" key="9">
    <source>
        <dbReference type="ARBA" id="ARBA00022679"/>
    </source>
</evidence>
<evidence type="ECO:0000256" key="10">
    <source>
        <dbReference type="ARBA" id="ARBA00022801"/>
    </source>
</evidence>
<dbReference type="Gene3D" id="1.10.3810.10">
    <property type="entry name" value="Biosynthetic peptidoglycan transglycosylase-like"/>
    <property type="match status" value="1"/>
</dbReference>
<dbReference type="EMBL" id="BDME01000007">
    <property type="protein sequence ID" value="GAX88334.1"/>
    <property type="molecule type" value="Genomic_DNA"/>
</dbReference>
<evidence type="ECO:0000256" key="16">
    <source>
        <dbReference type="ARBA" id="ARBA00034000"/>
    </source>
</evidence>
<evidence type="ECO:0000259" key="20">
    <source>
        <dbReference type="Pfam" id="PF00912"/>
    </source>
</evidence>
<keyword evidence="5" id="KW-1003">Cell membrane</keyword>
<evidence type="ECO:0000313" key="22">
    <source>
        <dbReference type="Proteomes" id="UP000217944"/>
    </source>
</evidence>
<evidence type="ECO:0000256" key="7">
    <source>
        <dbReference type="ARBA" id="ARBA00022670"/>
    </source>
</evidence>
<comment type="catalytic activity">
    <reaction evidence="16">
        <text>Preferential cleavage: (Ac)2-L-Lys-D-Ala-|-D-Ala. Also transpeptidation of peptidyl-alanyl moieties that are N-acyl substituents of D-alanine.</text>
        <dbReference type="EC" id="3.4.16.4"/>
    </reaction>
</comment>
<evidence type="ECO:0000256" key="8">
    <source>
        <dbReference type="ARBA" id="ARBA00022676"/>
    </source>
</evidence>
<evidence type="ECO:0000256" key="11">
    <source>
        <dbReference type="ARBA" id="ARBA00022960"/>
    </source>
</evidence>
<dbReference type="GO" id="GO:0005886">
    <property type="term" value="C:plasma membrane"/>
    <property type="evidence" value="ECO:0007669"/>
    <property type="project" value="UniProtKB-SubCell"/>
</dbReference>
<dbReference type="GO" id="GO:0030288">
    <property type="term" value="C:outer membrane-bounded periplasmic space"/>
    <property type="evidence" value="ECO:0007669"/>
    <property type="project" value="TreeGrafter"/>
</dbReference>
<sequence>MIKKIFTFFLMILSLIILAGIGYLFYLYNDTRFVASKIIYYNPPISARFYDRNGKLIDVRFSKQNRFYVKYKDIPGRVIETLIATEDTSFFEHEGININAILRALIKDIKAGKKVEGASTITQQLVRNIYLNRKKTLKRKLKEIIISMKVEHILTKEQILERYLNQIYFGHGYYGIATASYGYFHKKLKDLSLKEIAMLIALPKGPSLYDPTKHYELNLKRANSIVKRMYLLGWINADEYKQAILAHPKVYKYMIAPEIKNLVGYAIDTAINRLSKQYHNLLSRGYDIYLTIDLDYQKIANKALLQNQKRLLQLNPELNKSNLNGALININQKTGEVLALIGGVDYKKSKFNRVTQSKRSVGSAIKPFIYQIALNIGYNPASLIPDIKRTFKIPTDTPEEDKYWKPKNYEKNTLGLITLREALVHSRNLATINLVLSIGLDTVLKELYNLGFNNLPKNLSIALGSVGIPMWNFAQNYTIISNYGTKSYLHIVKKIVMPKDEMVIRMEPKYEYIEPDYQAYLMIDILKDVVKKGTGRNARINGIEIAGKTGTTNNYTDAWFCGFTPDSETLVWFGNDDYTSLGKSMTGGRVSAPAFKYFYQNLLKIHPELTRHFKKPKKVKTFILPNGKKELFTPLSPPPKQTYGVPVF</sequence>
<dbReference type="InterPro" id="IPR012338">
    <property type="entry name" value="Beta-lactam/transpept-like"/>
</dbReference>
<comment type="catalytic activity">
    <reaction evidence="17">
        <text>[GlcNAc-(1-&gt;4)-Mur2Ac(oyl-L-Ala-gamma-D-Glu-L-Lys-D-Ala-D-Ala)](n)-di-trans,octa-cis-undecaprenyl diphosphate + beta-D-GlcNAc-(1-&gt;4)-Mur2Ac(oyl-L-Ala-gamma-D-Glu-L-Lys-D-Ala-D-Ala)-di-trans,octa-cis-undecaprenyl diphosphate = [GlcNAc-(1-&gt;4)-Mur2Ac(oyl-L-Ala-gamma-D-Glu-L-Lys-D-Ala-D-Ala)](n+1)-di-trans,octa-cis-undecaprenyl diphosphate + di-trans,octa-cis-undecaprenyl diphosphate + H(+)</text>
        <dbReference type="Rhea" id="RHEA:23708"/>
        <dbReference type="Rhea" id="RHEA-COMP:9602"/>
        <dbReference type="Rhea" id="RHEA-COMP:9603"/>
        <dbReference type="ChEBI" id="CHEBI:15378"/>
        <dbReference type="ChEBI" id="CHEBI:58405"/>
        <dbReference type="ChEBI" id="CHEBI:60033"/>
        <dbReference type="ChEBI" id="CHEBI:78435"/>
        <dbReference type="EC" id="2.4.99.28"/>
    </reaction>
</comment>
<keyword evidence="15" id="KW-0961">Cell wall biogenesis/degradation</keyword>
<dbReference type="Gene3D" id="3.40.710.10">
    <property type="entry name" value="DD-peptidase/beta-lactamase superfamily"/>
    <property type="match status" value="1"/>
</dbReference>
<keyword evidence="22" id="KW-1185">Reference proteome</keyword>
<dbReference type="InterPro" id="IPR001264">
    <property type="entry name" value="Glyco_trans_51"/>
</dbReference>
<dbReference type="GO" id="GO:0008360">
    <property type="term" value="P:regulation of cell shape"/>
    <property type="evidence" value="ECO:0007669"/>
    <property type="project" value="UniProtKB-KW"/>
</dbReference>
<evidence type="ECO:0000256" key="2">
    <source>
        <dbReference type="ARBA" id="ARBA00004752"/>
    </source>
</evidence>
<evidence type="ECO:0000259" key="19">
    <source>
        <dbReference type="Pfam" id="PF00905"/>
    </source>
</evidence>
<dbReference type="InterPro" id="IPR050396">
    <property type="entry name" value="Glycosyltr_51/Transpeptidase"/>
</dbReference>
<evidence type="ECO:0000256" key="13">
    <source>
        <dbReference type="ARBA" id="ARBA00023136"/>
    </source>
</evidence>
<keyword evidence="9" id="KW-0808">Transferase</keyword>
<reference evidence="21 22" key="1">
    <citation type="journal article" date="2017" name="Syst. Appl. Microbiol.">
        <title>Lebetimonas natsushimae sp. nov., a novel strictly anaerobic, moderately thermophilic chemoautotroph isolated from a deep-sea hydrothermal vent polychaete nest in the Mid-Okinawa Trough.</title>
        <authorList>
            <person name="Nagata R."/>
            <person name="Takaki Y."/>
            <person name="Tame A."/>
            <person name="Nunoura T."/>
            <person name="Muto H."/>
            <person name="Mino S."/>
            <person name="Sawayama S."/>
            <person name="Takai K."/>
            <person name="Nakagawa S."/>
        </authorList>
    </citation>
    <scope>NUCLEOTIDE SEQUENCE [LARGE SCALE GENOMIC DNA]</scope>
    <source>
        <strain evidence="21 22">HS1857</strain>
    </source>
</reference>
<evidence type="ECO:0000256" key="12">
    <source>
        <dbReference type="ARBA" id="ARBA00022984"/>
    </source>
</evidence>
<keyword evidence="6" id="KW-0121">Carboxypeptidase</keyword>
<dbReference type="UniPathway" id="UPA00219"/>
<keyword evidence="18" id="KW-0812">Transmembrane</keyword>
<dbReference type="InterPro" id="IPR036950">
    <property type="entry name" value="PBP_transglycosylase"/>
</dbReference>
<evidence type="ECO:0000256" key="6">
    <source>
        <dbReference type="ARBA" id="ARBA00022645"/>
    </source>
</evidence>
<keyword evidence="11" id="KW-0133">Cell shape</keyword>
<protein>
    <submittedName>
        <fullName evidence="21">Penicillin-binding protein 1A</fullName>
    </submittedName>
</protein>
<keyword evidence="8" id="KW-0328">Glycosyltransferase</keyword>
<dbReference type="InterPro" id="IPR023346">
    <property type="entry name" value="Lysozyme-like_dom_sf"/>
</dbReference>
<feature type="domain" description="Penicillin-binding protein transpeptidase" evidence="19">
    <location>
        <begin position="328"/>
        <end position="597"/>
    </location>
</feature>
<dbReference type="SUPFAM" id="SSF56601">
    <property type="entry name" value="beta-lactamase/transpeptidase-like"/>
    <property type="match status" value="1"/>
</dbReference>
<keyword evidence="14" id="KW-0511">Multifunctional enzyme</keyword>
<gene>
    <name evidence="21" type="ORF">LNAT_P1630</name>
</gene>
<comment type="similarity">
    <text evidence="4">In the N-terminal section; belongs to the glycosyltransferase 51 family.</text>
</comment>
<keyword evidence="10" id="KW-0378">Hydrolase</keyword>
<evidence type="ECO:0000256" key="17">
    <source>
        <dbReference type="ARBA" id="ARBA00049902"/>
    </source>
</evidence>
<proteinExistence type="inferred from homology"/>
<evidence type="ECO:0000256" key="15">
    <source>
        <dbReference type="ARBA" id="ARBA00023316"/>
    </source>
</evidence>
<evidence type="ECO:0000313" key="21">
    <source>
        <dbReference type="EMBL" id="GAX88334.1"/>
    </source>
</evidence>
<dbReference type="GO" id="GO:0009002">
    <property type="term" value="F:serine-type D-Ala-D-Ala carboxypeptidase activity"/>
    <property type="evidence" value="ECO:0007669"/>
    <property type="project" value="UniProtKB-EC"/>
</dbReference>
<keyword evidence="13 18" id="KW-0472">Membrane</keyword>
<dbReference type="OrthoDB" id="9766909at2"/>
<feature type="domain" description="Glycosyl transferase family 51" evidence="20">
    <location>
        <begin position="60"/>
        <end position="229"/>
    </location>
</feature>
<dbReference type="SUPFAM" id="SSF53955">
    <property type="entry name" value="Lysozyme-like"/>
    <property type="match status" value="1"/>
</dbReference>
<dbReference type="Pfam" id="PF00912">
    <property type="entry name" value="Transgly"/>
    <property type="match status" value="1"/>
</dbReference>